<dbReference type="SUPFAM" id="SSF118290">
    <property type="entry name" value="WRKY DNA-binding domain"/>
    <property type="match status" value="1"/>
</dbReference>
<sequence length="317" mass="35284">MDLPWVSAPICLDLNMEFLPASKDNVEESLQSNSVDIGMKISAKDEKAVLKAELNRVARENQKLNKMLNEMKENFYNLQNQVIDLVNQAPDKEPAQSRKRKEEDRDDTKPSNGKGDCSNHVESSSSEEDSGKKQCKLPKTKISKLCVRTDPSDSSMVVKDGYQWRKYGQKVTRDNPCPRAYFKCSFAPACPVKKKVQRSAEDRSILVATYEGEHNHQSPSQADVPNGPSHCGPIASAPCSVSTRSMGPTITLDMIQPMLGPTKEVEKPPQRDVQSPEFRRFLVEKMAASLSKDPAFTEALATAISGNIIRSSPGRRW</sequence>
<feature type="region of interest" description="Disordered" evidence="6">
    <location>
        <begin position="86"/>
        <end position="135"/>
    </location>
</feature>
<dbReference type="Gene3D" id="2.20.25.80">
    <property type="entry name" value="WRKY domain"/>
    <property type="match status" value="1"/>
</dbReference>
<dbReference type="GO" id="GO:0003700">
    <property type="term" value="F:DNA-binding transcription factor activity"/>
    <property type="evidence" value="ECO:0007669"/>
    <property type="project" value="InterPro"/>
</dbReference>
<accession>A0A3S3NA14</accession>
<evidence type="ECO:0000313" key="9">
    <source>
        <dbReference type="Proteomes" id="UP000283530"/>
    </source>
</evidence>
<evidence type="ECO:0000256" key="4">
    <source>
        <dbReference type="ARBA" id="ARBA00023163"/>
    </source>
</evidence>
<dbReference type="InterPro" id="IPR036576">
    <property type="entry name" value="WRKY_dom_sf"/>
</dbReference>
<keyword evidence="2" id="KW-0805">Transcription regulation</keyword>
<comment type="caution">
    <text evidence="8">The sequence shown here is derived from an EMBL/GenBank/DDBJ whole genome shotgun (WGS) entry which is preliminary data.</text>
</comment>
<dbReference type="PANTHER" id="PTHR31429:SF3">
    <property type="entry name" value="WRKY TRANSCRIPTION FACTOR 40-RELATED"/>
    <property type="match status" value="1"/>
</dbReference>
<evidence type="ECO:0000256" key="6">
    <source>
        <dbReference type="SAM" id="MobiDB-lite"/>
    </source>
</evidence>
<dbReference type="STRING" id="337451.A0A3S3NA14"/>
<dbReference type="InterPro" id="IPR044810">
    <property type="entry name" value="WRKY_plant"/>
</dbReference>
<evidence type="ECO:0000256" key="5">
    <source>
        <dbReference type="ARBA" id="ARBA00023242"/>
    </source>
</evidence>
<evidence type="ECO:0000313" key="8">
    <source>
        <dbReference type="EMBL" id="RWR91137.1"/>
    </source>
</evidence>
<dbReference type="PROSITE" id="PS50811">
    <property type="entry name" value="WRKY"/>
    <property type="match status" value="1"/>
</dbReference>
<evidence type="ECO:0000256" key="1">
    <source>
        <dbReference type="ARBA" id="ARBA00004123"/>
    </source>
</evidence>
<dbReference type="FunFam" id="2.20.25.80:FF:000008">
    <property type="entry name" value="WRKY transcription factor 40"/>
    <property type="match status" value="1"/>
</dbReference>
<protein>
    <submittedName>
        <fullName evidence="8">Putative WRKY transcription factor 40</fullName>
    </submittedName>
</protein>
<reference evidence="8 9" key="1">
    <citation type="journal article" date="2019" name="Nat. Plants">
        <title>Stout camphor tree genome fills gaps in understanding of flowering plant genome evolution.</title>
        <authorList>
            <person name="Chaw S.M."/>
            <person name="Liu Y.C."/>
            <person name="Wu Y.W."/>
            <person name="Wang H.Y."/>
            <person name="Lin C.I."/>
            <person name="Wu C.S."/>
            <person name="Ke H.M."/>
            <person name="Chang L.Y."/>
            <person name="Hsu C.Y."/>
            <person name="Yang H.T."/>
            <person name="Sudianto E."/>
            <person name="Hsu M.H."/>
            <person name="Wu K.P."/>
            <person name="Wang L.N."/>
            <person name="Leebens-Mack J.H."/>
            <person name="Tsai I.J."/>
        </authorList>
    </citation>
    <scope>NUCLEOTIDE SEQUENCE [LARGE SCALE GENOMIC DNA]</scope>
    <source>
        <strain evidence="9">cv. Chaw 1501</strain>
        <tissue evidence="8">Young leaves</tissue>
    </source>
</reference>
<evidence type="ECO:0000256" key="3">
    <source>
        <dbReference type="ARBA" id="ARBA00023125"/>
    </source>
</evidence>
<proteinExistence type="predicted"/>
<keyword evidence="9" id="KW-1185">Reference proteome</keyword>
<keyword evidence="3" id="KW-0238">DNA-binding</keyword>
<dbReference type="SMART" id="SM00774">
    <property type="entry name" value="WRKY"/>
    <property type="match status" value="1"/>
</dbReference>
<evidence type="ECO:0000256" key="2">
    <source>
        <dbReference type="ARBA" id="ARBA00023015"/>
    </source>
</evidence>
<dbReference type="GO" id="GO:0051707">
    <property type="term" value="P:response to other organism"/>
    <property type="evidence" value="ECO:0007669"/>
    <property type="project" value="UniProtKB-ARBA"/>
</dbReference>
<name>A0A3S3NA14_9MAGN</name>
<keyword evidence="5" id="KW-0539">Nucleus</keyword>
<dbReference type="PANTHER" id="PTHR31429">
    <property type="entry name" value="WRKY TRANSCRIPTION FACTOR 36-RELATED"/>
    <property type="match status" value="1"/>
</dbReference>
<dbReference type="InterPro" id="IPR003657">
    <property type="entry name" value="WRKY_dom"/>
</dbReference>
<dbReference type="Proteomes" id="UP000283530">
    <property type="component" value="Unassembled WGS sequence"/>
</dbReference>
<feature type="compositionally biased region" description="Basic and acidic residues" evidence="6">
    <location>
        <begin position="90"/>
        <end position="109"/>
    </location>
</feature>
<dbReference type="GO" id="GO:0005634">
    <property type="term" value="C:nucleus"/>
    <property type="evidence" value="ECO:0007669"/>
    <property type="project" value="UniProtKB-SubCell"/>
</dbReference>
<dbReference type="Pfam" id="PF03106">
    <property type="entry name" value="WRKY"/>
    <property type="match status" value="1"/>
</dbReference>
<dbReference type="OrthoDB" id="1879341at2759"/>
<dbReference type="AlphaFoldDB" id="A0A3S3NA14"/>
<keyword evidence="4" id="KW-0804">Transcription</keyword>
<feature type="domain" description="WRKY" evidence="7">
    <location>
        <begin position="153"/>
        <end position="219"/>
    </location>
</feature>
<gene>
    <name evidence="8" type="ORF">CKAN_02027900</name>
</gene>
<dbReference type="GO" id="GO:0043565">
    <property type="term" value="F:sequence-specific DNA binding"/>
    <property type="evidence" value="ECO:0007669"/>
    <property type="project" value="InterPro"/>
</dbReference>
<dbReference type="EMBL" id="QPKB01000008">
    <property type="protein sequence ID" value="RWR91137.1"/>
    <property type="molecule type" value="Genomic_DNA"/>
</dbReference>
<organism evidence="8 9">
    <name type="scientific">Cinnamomum micranthum f. kanehirae</name>
    <dbReference type="NCBI Taxonomy" id="337451"/>
    <lineage>
        <taxon>Eukaryota</taxon>
        <taxon>Viridiplantae</taxon>
        <taxon>Streptophyta</taxon>
        <taxon>Embryophyta</taxon>
        <taxon>Tracheophyta</taxon>
        <taxon>Spermatophyta</taxon>
        <taxon>Magnoliopsida</taxon>
        <taxon>Magnoliidae</taxon>
        <taxon>Laurales</taxon>
        <taxon>Lauraceae</taxon>
        <taxon>Cinnamomum</taxon>
    </lineage>
</organism>
<evidence type="ECO:0000259" key="7">
    <source>
        <dbReference type="PROSITE" id="PS50811"/>
    </source>
</evidence>
<comment type="subcellular location">
    <subcellularLocation>
        <location evidence="1">Nucleus</location>
    </subcellularLocation>
</comment>